<keyword evidence="2" id="KW-0812">Transmembrane</keyword>
<feature type="compositionally biased region" description="Basic residues" evidence="1">
    <location>
        <begin position="258"/>
        <end position="270"/>
    </location>
</feature>
<feature type="region of interest" description="Disordered" evidence="1">
    <location>
        <begin position="254"/>
        <end position="275"/>
    </location>
</feature>
<gene>
    <name evidence="6" type="primary">LOC113517009</name>
</gene>
<feature type="domain" description="E3 ubiquitin-protein ligase APD1-4 middle" evidence="4">
    <location>
        <begin position="339"/>
        <end position="449"/>
    </location>
</feature>
<evidence type="ECO:0000259" key="4">
    <source>
        <dbReference type="Pfam" id="PF16041"/>
    </source>
</evidence>
<dbReference type="GeneID" id="113517009"/>
<evidence type="ECO:0000313" key="5">
    <source>
        <dbReference type="Proteomes" id="UP001652740"/>
    </source>
</evidence>
<proteinExistence type="predicted"/>
<dbReference type="Pfam" id="PF16041">
    <property type="entry name" value="APD1-4_M"/>
    <property type="match status" value="1"/>
</dbReference>
<evidence type="ECO:0000256" key="1">
    <source>
        <dbReference type="SAM" id="MobiDB-lite"/>
    </source>
</evidence>
<keyword evidence="5" id="KW-1185">Reference proteome</keyword>
<name>A0A6J1WPS5_GALME</name>
<organism evidence="5 6">
    <name type="scientific">Galleria mellonella</name>
    <name type="common">Greater wax moth</name>
    <dbReference type="NCBI Taxonomy" id="7137"/>
    <lineage>
        <taxon>Eukaryota</taxon>
        <taxon>Metazoa</taxon>
        <taxon>Ecdysozoa</taxon>
        <taxon>Arthropoda</taxon>
        <taxon>Hexapoda</taxon>
        <taxon>Insecta</taxon>
        <taxon>Pterygota</taxon>
        <taxon>Neoptera</taxon>
        <taxon>Endopterygota</taxon>
        <taxon>Lepidoptera</taxon>
        <taxon>Glossata</taxon>
        <taxon>Ditrysia</taxon>
        <taxon>Pyraloidea</taxon>
        <taxon>Pyralidae</taxon>
        <taxon>Galleriinae</taxon>
        <taxon>Galleria</taxon>
    </lineage>
</organism>
<evidence type="ECO:0000259" key="3">
    <source>
        <dbReference type="Pfam" id="PF16040"/>
    </source>
</evidence>
<dbReference type="Proteomes" id="UP001652740">
    <property type="component" value="Unplaced"/>
</dbReference>
<dbReference type="AlphaFoldDB" id="A0A6J1WPS5"/>
<dbReference type="Pfam" id="PF16040">
    <property type="entry name" value="APD1-4_N"/>
    <property type="match status" value="1"/>
</dbReference>
<dbReference type="InterPro" id="IPR032010">
    <property type="entry name" value="APD1-4_M"/>
</dbReference>
<dbReference type="PANTHER" id="PTHR39077:SF2">
    <property type="entry name" value="E3 UBIQUITIN-PROTEIN LIGASE APD1-4 MIDDLE DOMAIN-CONTAINING PROTEIN"/>
    <property type="match status" value="1"/>
</dbReference>
<feature type="transmembrane region" description="Helical" evidence="2">
    <location>
        <begin position="40"/>
        <end position="61"/>
    </location>
</feature>
<feature type="domain" description="E3 ubiquitin-protein ligase APD1-4 N-terminal" evidence="3">
    <location>
        <begin position="98"/>
        <end position="165"/>
    </location>
</feature>
<sequence length="452" mass="52064">MNNRIPQRSTSMYYNPNYQYSLVQNKDQNYGDKMHGSRRVITFCVLTAILPTILIVLPLYLRNMKYADVMYKISDSDVIQIHKGQSSVFCEKHSLTMNTTFNAFQMKGKPELSNKRKHIRLRKSMTLPDDTLEYWGFYLFKGATVELKACSRYEGSKILVVKGDKILNTCGILEGDKYKKSHPTIESQGHVLVTLENPKEKQNKSYNQTSEDKSENGELIDNDNDEFIDNTDVFSFAAKKKNNSIEIGQFNTTEMTQTRKKRETNPKKIHNPNTILDTGVHHGGNAFNNTIKTQDSSVSSFENSLHECYHNNMLINNFFPFSIQCNSTKYLEKTTTLKVIHDVLVDGYFYYIFYSDNDFVLNDIHAIFDIYKPTFQYTNMSESKVCINKTQCEFNVGFFSDELVIVEVPTKDGLTYDDDDSSILVSVCHPRMSVYILFPISVLLLILLFAFL</sequence>
<dbReference type="KEGG" id="gmw:113517009"/>
<protein>
    <submittedName>
        <fullName evidence="6">Uncharacterized protein LOC113517009 isoform X1</fullName>
    </submittedName>
</protein>
<feature type="transmembrane region" description="Helical" evidence="2">
    <location>
        <begin position="432"/>
        <end position="451"/>
    </location>
</feature>
<dbReference type="PANTHER" id="PTHR39077">
    <property type="entry name" value="DUF4793 DOMAIN-CONTAINING PROTEIN"/>
    <property type="match status" value="1"/>
</dbReference>
<evidence type="ECO:0000313" key="6">
    <source>
        <dbReference type="RefSeq" id="XP_026757325.2"/>
    </source>
</evidence>
<evidence type="ECO:0000256" key="2">
    <source>
        <dbReference type="SAM" id="Phobius"/>
    </source>
</evidence>
<keyword evidence="2" id="KW-0472">Membrane</keyword>
<keyword evidence="2" id="KW-1133">Transmembrane helix</keyword>
<dbReference type="RefSeq" id="XP_026757325.2">
    <property type="nucleotide sequence ID" value="XM_026901524.3"/>
</dbReference>
<dbReference type="InterPro" id="IPR032008">
    <property type="entry name" value="APD1-4_N"/>
</dbReference>
<dbReference type="InParanoid" id="A0A6J1WPS5"/>
<accession>A0A6J1WPS5</accession>
<feature type="region of interest" description="Disordered" evidence="1">
    <location>
        <begin position="195"/>
        <end position="224"/>
    </location>
</feature>
<reference evidence="6" key="1">
    <citation type="submission" date="2025-08" db="UniProtKB">
        <authorList>
            <consortium name="RefSeq"/>
        </authorList>
    </citation>
    <scope>IDENTIFICATION</scope>
    <source>
        <tissue evidence="6">Whole larvae</tissue>
    </source>
</reference>